<dbReference type="Proteomes" id="UP000238157">
    <property type="component" value="Unassembled WGS sequence"/>
</dbReference>
<gene>
    <name evidence="3" type="ORF">CLW00_106104</name>
</gene>
<dbReference type="EMBL" id="PVTR01000006">
    <property type="protein sequence ID" value="PRY87484.1"/>
    <property type="molecule type" value="Genomic_DNA"/>
</dbReference>
<dbReference type="PROSITE" id="PS51257">
    <property type="entry name" value="PROKAR_LIPOPROTEIN"/>
    <property type="match status" value="1"/>
</dbReference>
<comment type="caution">
    <text evidence="3">The sequence shown here is derived from an EMBL/GenBank/DDBJ whole genome shotgun (WGS) entry which is preliminary data.</text>
</comment>
<feature type="region of interest" description="Disordered" evidence="1">
    <location>
        <begin position="28"/>
        <end position="73"/>
    </location>
</feature>
<feature type="compositionally biased region" description="Basic and acidic residues" evidence="1">
    <location>
        <begin position="31"/>
        <end position="73"/>
    </location>
</feature>
<proteinExistence type="predicted"/>
<evidence type="ECO:0000256" key="1">
    <source>
        <dbReference type="SAM" id="MobiDB-lite"/>
    </source>
</evidence>
<organism evidence="3 4">
    <name type="scientific">Mongoliibacter ruber</name>
    <dbReference type="NCBI Taxonomy" id="1750599"/>
    <lineage>
        <taxon>Bacteria</taxon>
        <taxon>Pseudomonadati</taxon>
        <taxon>Bacteroidota</taxon>
        <taxon>Cytophagia</taxon>
        <taxon>Cytophagales</taxon>
        <taxon>Cyclobacteriaceae</taxon>
        <taxon>Mongoliibacter</taxon>
    </lineage>
</organism>
<protein>
    <submittedName>
        <fullName evidence="3">Uncharacterized protein</fullName>
    </submittedName>
</protein>
<evidence type="ECO:0000313" key="3">
    <source>
        <dbReference type="EMBL" id="PRY87484.1"/>
    </source>
</evidence>
<sequence>MKFMKNLKSLLLLVFAMGFLFAVATTSCGPKKAESDTEQVEEHPSESEEHPSEDEHPSGGDEHPSGGDEHPSN</sequence>
<feature type="chain" id="PRO_5015510548" evidence="2">
    <location>
        <begin position="25"/>
        <end position="73"/>
    </location>
</feature>
<keyword evidence="2" id="KW-0732">Signal</keyword>
<reference evidence="3 4" key="1">
    <citation type="submission" date="2018-03" db="EMBL/GenBank/DDBJ databases">
        <title>Genomic Encyclopedia of Archaeal and Bacterial Type Strains, Phase II (KMG-II): from individual species to whole genera.</title>
        <authorList>
            <person name="Goeker M."/>
        </authorList>
    </citation>
    <scope>NUCLEOTIDE SEQUENCE [LARGE SCALE GENOMIC DNA]</scope>
    <source>
        <strain evidence="3 4">DSM 27929</strain>
    </source>
</reference>
<keyword evidence="4" id="KW-1185">Reference proteome</keyword>
<name>A0A2T0WLT4_9BACT</name>
<evidence type="ECO:0000256" key="2">
    <source>
        <dbReference type="SAM" id="SignalP"/>
    </source>
</evidence>
<accession>A0A2T0WLT4</accession>
<evidence type="ECO:0000313" key="4">
    <source>
        <dbReference type="Proteomes" id="UP000238157"/>
    </source>
</evidence>
<dbReference type="AlphaFoldDB" id="A0A2T0WLT4"/>
<feature type="signal peptide" evidence="2">
    <location>
        <begin position="1"/>
        <end position="24"/>
    </location>
</feature>